<comment type="caution">
    <text evidence="2">The sequence shown here is derived from an EMBL/GenBank/DDBJ whole genome shotgun (WGS) entry which is preliminary data.</text>
</comment>
<dbReference type="Proteomes" id="UP001057375">
    <property type="component" value="Unassembled WGS sequence"/>
</dbReference>
<proteinExistence type="predicted"/>
<dbReference type="EMBL" id="BQXS01006530">
    <property type="protein sequence ID" value="GKT20316.1"/>
    <property type="molecule type" value="Genomic_DNA"/>
</dbReference>
<feature type="domain" description="4Fe4S-binding SPASM" evidence="1">
    <location>
        <begin position="18"/>
        <end position="76"/>
    </location>
</feature>
<gene>
    <name evidence="2" type="ORF">ADUPG1_004398</name>
</gene>
<sequence length="130" mass="14158">LTHFVFDKLAKGYVGTHCGGVGSELSVDPQGDVFPCSGIDMKLGSINNFNDLFTSQPYHQLIDRRAGNIENCSGCEIEGFCAGGCFAEFLSSSGKDAETYRDCDLQKLTFKELSVEKLYVYIGNGMDCCP</sequence>
<evidence type="ECO:0000313" key="3">
    <source>
        <dbReference type="Proteomes" id="UP001057375"/>
    </source>
</evidence>
<keyword evidence="3" id="KW-1185">Reference proteome</keyword>
<name>A0ABQ5JYN7_9EUKA</name>
<protein>
    <recommendedName>
        <fullName evidence="1">4Fe4S-binding SPASM domain-containing protein</fullName>
    </recommendedName>
</protein>
<feature type="non-terminal residue" evidence="2">
    <location>
        <position position="1"/>
    </location>
</feature>
<dbReference type="NCBIfam" id="TIGR04085">
    <property type="entry name" value="rSAM_more_4Fe4S"/>
    <property type="match status" value="1"/>
</dbReference>
<dbReference type="InterPro" id="IPR013785">
    <property type="entry name" value="Aldolase_TIM"/>
</dbReference>
<accession>A0ABQ5JYN7</accession>
<reference evidence="2" key="1">
    <citation type="submission" date="2022-03" db="EMBL/GenBank/DDBJ databases">
        <title>Draft genome sequence of Aduncisulcus paluster, a free-living microaerophilic Fornicata.</title>
        <authorList>
            <person name="Yuyama I."/>
            <person name="Kume K."/>
            <person name="Tamura T."/>
            <person name="Inagaki Y."/>
            <person name="Hashimoto T."/>
        </authorList>
    </citation>
    <scope>NUCLEOTIDE SEQUENCE</scope>
    <source>
        <strain evidence="2">NY0171</strain>
    </source>
</reference>
<dbReference type="Pfam" id="PF13186">
    <property type="entry name" value="SPASM"/>
    <property type="match status" value="1"/>
</dbReference>
<evidence type="ECO:0000313" key="2">
    <source>
        <dbReference type="EMBL" id="GKT20316.1"/>
    </source>
</evidence>
<evidence type="ECO:0000259" key="1">
    <source>
        <dbReference type="Pfam" id="PF13186"/>
    </source>
</evidence>
<dbReference type="Gene3D" id="3.20.20.70">
    <property type="entry name" value="Aldolase class I"/>
    <property type="match status" value="1"/>
</dbReference>
<organism evidence="2 3">
    <name type="scientific">Aduncisulcus paluster</name>
    <dbReference type="NCBI Taxonomy" id="2918883"/>
    <lineage>
        <taxon>Eukaryota</taxon>
        <taxon>Metamonada</taxon>
        <taxon>Carpediemonas-like organisms</taxon>
        <taxon>Aduncisulcus</taxon>
    </lineage>
</organism>
<dbReference type="SUPFAM" id="SSF102114">
    <property type="entry name" value="Radical SAM enzymes"/>
    <property type="match status" value="1"/>
</dbReference>
<dbReference type="InterPro" id="IPR023885">
    <property type="entry name" value="4Fe4S-binding_SPASM_dom"/>
</dbReference>
<dbReference type="InterPro" id="IPR058240">
    <property type="entry name" value="rSAM_sf"/>
</dbReference>